<feature type="transmembrane region" description="Helical" evidence="3">
    <location>
        <begin position="41"/>
        <end position="57"/>
    </location>
</feature>
<feature type="transmembrane region" description="Helical" evidence="3">
    <location>
        <begin position="64"/>
        <end position="86"/>
    </location>
</feature>
<dbReference type="Gene3D" id="3.40.50.300">
    <property type="entry name" value="P-loop containing nucleotide triphosphate hydrolases"/>
    <property type="match status" value="1"/>
</dbReference>
<dbReference type="InterPro" id="IPR001806">
    <property type="entry name" value="Small_GTPase"/>
</dbReference>
<dbReference type="InterPro" id="IPR020849">
    <property type="entry name" value="Small_GTPase_Ras-type"/>
</dbReference>
<dbReference type="RefSeq" id="XP_033689192.1">
    <property type="nucleotide sequence ID" value="XM_033819719.1"/>
</dbReference>
<dbReference type="PANTHER" id="PTHR24070">
    <property type="entry name" value="RAS, DI-RAS, AND RHEB FAMILY MEMBERS OF SMALL GTPASE SUPERFAMILY"/>
    <property type="match status" value="1"/>
</dbReference>
<dbReference type="NCBIfam" id="TIGR00231">
    <property type="entry name" value="small_GTP"/>
    <property type="match status" value="1"/>
</dbReference>
<keyword evidence="3" id="KW-0472">Membrane</keyword>
<keyword evidence="2" id="KW-0342">GTP-binding</keyword>
<dbReference type="OrthoDB" id="5976022at2759"/>
<protein>
    <submittedName>
        <fullName evidence="4">P-loop containing nucleoside triphosphate hydrolase protein</fullName>
    </submittedName>
</protein>
<evidence type="ECO:0000256" key="1">
    <source>
        <dbReference type="ARBA" id="ARBA00022741"/>
    </source>
</evidence>
<evidence type="ECO:0000313" key="5">
    <source>
        <dbReference type="Proteomes" id="UP000800094"/>
    </source>
</evidence>
<keyword evidence="5" id="KW-1185">Reference proteome</keyword>
<dbReference type="GO" id="GO:0003924">
    <property type="term" value="F:GTPase activity"/>
    <property type="evidence" value="ECO:0007669"/>
    <property type="project" value="InterPro"/>
</dbReference>
<dbReference type="GO" id="GO:0005525">
    <property type="term" value="F:GTP binding"/>
    <property type="evidence" value="ECO:0007669"/>
    <property type="project" value="UniProtKB-KW"/>
</dbReference>
<dbReference type="SMART" id="SM00173">
    <property type="entry name" value="RAS"/>
    <property type="match status" value="1"/>
</dbReference>
<dbReference type="GO" id="GO:0007165">
    <property type="term" value="P:signal transduction"/>
    <property type="evidence" value="ECO:0007669"/>
    <property type="project" value="InterPro"/>
</dbReference>
<dbReference type="SUPFAM" id="SSF52540">
    <property type="entry name" value="P-loop containing nucleoside triphosphate hydrolases"/>
    <property type="match status" value="1"/>
</dbReference>
<reference evidence="4" key="1">
    <citation type="journal article" date="2020" name="Stud. Mycol.">
        <title>101 Dothideomycetes genomes: a test case for predicting lifestyles and emergence of pathogens.</title>
        <authorList>
            <person name="Haridas S."/>
            <person name="Albert R."/>
            <person name="Binder M."/>
            <person name="Bloem J."/>
            <person name="Labutti K."/>
            <person name="Salamov A."/>
            <person name="Andreopoulos B."/>
            <person name="Baker S."/>
            <person name="Barry K."/>
            <person name="Bills G."/>
            <person name="Bluhm B."/>
            <person name="Cannon C."/>
            <person name="Castanera R."/>
            <person name="Culley D."/>
            <person name="Daum C."/>
            <person name="Ezra D."/>
            <person name="Gonzalez J."/>
            <person name="Henrissat B."/>
            <person name="Kuo A."/>
            <person name="Liang C."/>
            <person name="Lipzen A."/>
            <person name="Lutzoni F."/>
            <person name="Magnuson J."/>
            <person name="Mondo S."/>
            <person name="Nolan M."/>
            <person name="Ohm R."/>
            <person name="Pangilinan J."/>
            <person name="Park H.-J."/>
            <person name="Ramirez L."/>
            <person name="Alfaro M."/>
            <person name="Sun H."/>
            <person name="Tritt A."/>
            <person name="Yoshinaga Y."/>
            <person name="Zwiers L.-H."/>
            <person name="Turgeon B."/>
            <person name="Goodwin S."/>
            <person name="Spatafora J."/>
            <person name="Crous P."/>
            <person name="Grigoriev I."/>
        </authorList>
    </citation>
    <scope>NUCLEOTIDE SEQUENCE</scope>
    <source>
        <strain evidence="4">CBS 122368</strain>
    </source>
</reference>
<dbReference type="InterPro" id="IPR027417">
    <property type="entry name" value="P-loop_NTPase"/>
</dbReference>
<dbReference type="Proteomes" id="UP000800094">
    <property type="component" value="Unassembled WGS sequence"/>
</dbReference>
<organism evidence="4 5">
    <name type="scientific">Trematosphaeria pertusa</name>
    <dbReference type="NCBI Taxonomy" id="390896"/>
    <lineage>
        <taxon>Eukaryota</taxon>
        <taxon>Fungi</taxon>
        <taxon>Dikarya</taxon>
        <taxon>Ascomycota</taxon>
        <taxon>Pezizomycotina</taxon>
        <taxon>Dothideomycetes</taxon>
        <taxon>Pleosporomycetidae</taxon>
        <taxon>Pleosporales</taxon>
        <taxon>Massarineae</taxon>
        <taxon>Trematosphaeriaceae</taxon>
        <taxon>Trematosphaeria</taxon>
    </lineage>
</organism>
<evidence type="ECO:0000313" key="4">
    <source>
        <dbReference type="EMBL" id="KAF2254188.1"/>
    </source>
</evidence>
<sequence>MSWLAHPVRPSQYSETIADIGGSGLHSDLDYGDLSSSEESRWSPAFIFCLFLLLLLLRRLNIRLVSFVISISSGMSLYKFNIVVFGSSRVGKTCLTARFAPNVERGHSSPIQASFQRAIDVDGRQVLLETIDTEGFEPEDTNNWRPRDWYITEGQGFILVFSIPSPSSLEELTKVRENIQHIKGDLTVPMVVVGNKVDLQQQRSTSRQRAVDFVAGMPYFEMSAKWSINVDEVLIDLCRQMIPRSCQGGRAVLAVDGQSSESGNEQAYEEQRRQGRWRIRRLVPWLGP</sequence>
<dbReference type="SMART" id="SM00175">
    <property type="entry name" value="RAB"/>
    <property type="match status" value="1"/>
</dbReference>
<proteinExistence type="predicted"/>
<evidence type="ECO:0000256" key="3">
    <source>
        <dbReference type="SAM" id="Phobius"/>
    </source>
</evidence>
<dbReference type="SMART" id="SM00174">
    <property type="entry name" value="RHO"/>
    <property type="match status" value="1"/>
</dbReference>
<evidence type="ECO:0000256" key="2">
    <source>
        <dbReference type="ARBA" id="ARBA00023134"/>
    </source>
</evidence>
<dbReference type="PRINTS" id="PR00449">
    <property type="entry name" value="RASTRNSFRMNG"/>
</dbReference>
<keyword evidence="1" id="KW-0547">Nucleotide-binding</keyword>
<keyword evidence="3" id="KW-0812">Transmembrane</keyword>
<dbReference type="EMBL" id="ML987190">
    <property type="protein sequence ID" value="KAF2254188.1"/>
    <property type="molecule type" value="Genomic_DNA"/>
</dbReference>
<dbReference type="Pfam" id="PF00071">
    <property type="entry name" value="Ras"/>
    <property type="match status" value="1"/>
</dbReference>
<dbReference type="GO" id="GO:0016020">
    <property type="term" value="C:membrane"/>
    <property type="evidence" value="ECO:0007669"/>
    <property type="project" value="InterPro"/>
</dbReference>
<keyword evidence="3" id="KW-1133">Transmembrane helix</keyword>
<name>A0A6A6IVC1_9PLEO</name>
<dbReference type="InterPro" id="IPR005225">
    <property type="entry name" value="Small_GTP-bd"/>
</dbReference>
<dbReference type="PROSITE" id="PS51421">
    <property type="entry name" value="RAS"/>
    <property type="match status" value="1"/>
</dbReference>
<dbReference type="PROSITE" id="PS51419">
    <property type="entry name" value="RAB"/>
    <property type="match status" value="1"/>
</dbReference>
<accession>A0A6A6IVC1</accession>
<dbReference type="GeneID" id="54573049"/>
<keyword evidence="4" id="KW-0378">Hydrolase</keyword>
<dbReference type="AlphaFoldDB" id="A0A6A6IVC1"/>
<gene>
    <name evidence="4" type="ORF">BU26DRAFT_134836</name>
</gene>